<proteinExistence type="predicted"/>
<comment type="caution">
    <text evidence="1">The sequence shown here is derived from an EMBL/GenBank/DDBJ whole genome shotgun (WGS) entry which is preliminary data.</text>
</comment>
<evidence type="ECO:0000313" key="1">
    <source>
        <dbReference type="EMBL" id="HGH62097.1"/>
    </source>
</evidence>
<protein>
    <submittedName>
        <fullName evidence="1">Uncharacterized protein</fullName>
    </submittedName>
</protein>
<organism evidence="1">
    <name type="scientific">Desulfomonile tiedjei</name>
    <dbReference type="NCBI Taxonomy" id="2358"/>
    <lineage>
        <taxon>Bacteria</taxon>
        <taxon>Pseudomonadati</taxon>
        <taxon>Thermodesulfobacteriota</taxon>
        <taxon>Desulfomonilia</taxon>
        <taxon>Desulfomonilales</taxon>
        <taxon>Desulfomonilaceae</taxon>
        <taxon>Desulfomonile</taxon>
    </lineage>
</organism>
<gene>
    <name evidence="1" type="ORF">ENV54_12460</name>
</gene>
<sequence length="95" mass="9259">MNKEKCRSGLPTGLSKGHCRIEGIQYQRTGGLHTGLQTGPQTGGAHVGGMHAATGSGLHLEIRFPGGGACQGIGGCGCITGATAVGQPPGGHAGA</sequence>
<dbReference type="AlphaFoldDB" id="A0A7C4EYQ4"/>
<name>A0A7C4EYQ4_9BACT</name>
<accession>A0A7C4EYQ4</accession>
<reference evidence="1" key="1">
    <citation type="journal article" date="2020" name="mSystems">
        <title>Genome- and Community-Level Interaction Insights into Carbon Utilization and Element Cycling Functions of Hydrothermarchaeota in Hydrothermal Sediment.</title>
        <authorList>
            <person name="Zhou Z."/>
            <person name="Liu Y."/>
            <person name="Xu W."/>
            <person name="Pan J."/>
            <person name="Luo Z.H."/>
            <person name="Li M."/>
        </authorList>
    </citation>
    <scope>NUCLEOTIDE SEQUENCE [LARGE SCALE GENOMIC DNA]</scope>
    <source>
        <strain evidence="1">SpSt-769</strain>
    </source>
</reference>
<dbReference type="EMBL" id="DTGT01000406">
    <property type="protein sequence ID" value="HGH62097.1"/>
    <property type="molecule type" value="Genomic_DNA"/>
</dbReference>